<sequence>MWVSDILVHTPSQLVAVMHHIIVCQSPENNKEEASTWVAKLLAWELTLADSTMTLWCTDEIGNQKQRNP</sequence>
<comment type="caution">
    <text evidence="1">The sequence shown here is derived from an EMBL/GenBank/DDBJ whole genome shotgun (WGS) entry which is preliminary data.</text>
</comment>
<gene>
    <name evidence="1" type="ORF">ILYODFUR_021116</name>
</gene>
<reference evidence="1 2" key="1">
    <citation type="submission" date="2021-06" db="EMBL/GenBank/DDBJ databases">
        <authorList>
            <person name="Palmer J.M."/>
        </authorList>
    </citation>
    <scope>NUCLEOTIDE SEQUENCE [LARGE SCALE GENOMIC DNA]</scope>
    <source>
        <strain evidence="2">if_2019</strain>
        <tissue evidence="1">Muscle</tissue>
    </source>
</reference>
<keyword evidence="2" id="KW-1185">Reference proteome</keyword>
<evidence type="ECO:0000313" key="1">
    <source>
        <dbReference type="EMBL" id="MEQ2229664.1"/>
    </source>
</evidence>
<evidence type="ECO:0000313" key="2">
    <source>
        <dbReference type="Proteomes" id="UP001482620"/>
    </source>
</evidence>
<accession>A0ABV0TB06</accession>
<proteinExistence type="predicted"/>
<dbReference type="Proteomes" id="UP001482620">
    <property type="component" value="Unassembled WGS sequence"/>
</dbReference>
<dbReference type="EMBL" id="JAHRIQ010025398">
    <property type="protein sequence ID" value="MEQ2229664.1"/>
    <property type="molecule type" value="Genomic_DNA"/>
</dbReference>
<name>A0ABV0TB06_9TELE</name>
<organism evidence="1 2">
    <name type="scientific">Ilyodon furcidens</name>
    <name type="common">goldbreast splitfin</name>
    <dbReference type="NCBI Taxonomy" id="33524"/>
    <lineage>
        <taxon>Eukaryota</taxon>
        <taxon>Metazoa</taxon>
        <taxon>Chordata</taxon>
        <taxon>Craniata</taxon>
        <taxon>Vertebrata</taxon>
        <taxon>Euteleostomi</taxon>
        <taxon>Actinopterygii</taxon>
        <taxon>Neopterygii</taxon>
        <taxon>Teleostei</taxon>
        <taxon>Neoteleostei</taxon>
        <taxon>Acanthomorphata</taxon>
        <taxon>Ovalentaria</taxon>
        <taxon>Atherinomorphae</taxon>
        <taxon>Cyprinodontiformes</taxon>
        <taxon>Goodeidae</taxon>
        <taxon>Ilyodon</taxon>
    </lineage>
</organism>
<protein>
    <submittedName>
        <fullName evidence="1">Uncharacterized protein</fullName>
    </submittedName>
</protein>